<dbReference type="AlphaFoldDB" id="A0A0J8G623"/>
<dbReference type="PIRSF" id="PIRSF006205">
    <property type="entry name" value="Dxp_reductismrs"/>
    <property type="match status" value="1"/>
</dbReference>
<dbReference type="GO" id="GO:0070402">
    <property type="term" value="F:NADPH binding"/>
    <property type="evidence" value="ECO:0007669"/>
    <property type="project" value="InterPro"/>
</dbReference>
<organism evidence="13 14">
    <name type="scientific">Clostridium cylindrosporum DSM 605</name>
    <dbReference type="NCBI Taxonomy" id="1121307"/>
    <lineage>
        <taxon>Bacteria</taxon>
        <taxon>Bacillati</taxon>
        <taxon>Bacillota</taxon>
        <taxon>Clostridia</taxon>
        <taxon>Eubacteriales</taxon>
        <taxon>Clostridiaceae</taxon>
        <taxon>Clostridium</taxon>
    </lineage>
</organism>
<feature type="binding site" evidence="9">
    <location>
        <position position="10"/>
    </location>
    <ligand>
        <name>NADPH</name>
        <dbReference type="ChEBI" id="CHEBI:57783"/>
    </ligand>
</feature>
<dbReference type="InterPro" id="IPR036291">
    <property type="entry name" value="NAD(P)-bd_dom_sf"/>
</dbReference>
<feature type="binding site" evidence="9">
    <location>
        <position position="215"/>
    </location>
    <ligand>
        <name>1-deoxy-D-xylulose 5-phosphate</name>
        <dbReference type="ChEBI" id="CHEBI:57792"/>
    </ligand>
</feature>
<keyword evidence="7 9" id="KW-0414">Isoprene biosynthesis</keyword>
<feature type="binding site" evidence="9">
    <location>
        <position position="12"/>
    </location>
    <ligand>
        <name>NADPH</name>
        <dbReference type="ChEBI" id="CHEBI:57783"/>
    </ligand>
</feature>
<evidence type="ECO:0000256" key="9">
    <source>
        <dbReference type="HAMAP-Rule" id="MF_00183"/>
    </source>
</evidence>
<comment type="function">
    <text evidence="9">Catalyzes the NADPH-dependent rearrangement and reduction of 1-deoxy-D-xylulose-5-phosphate (DXP) to 2-C-methyl-D-erythritol 4-phosphate (MEP).</text>
</comment>
<keyword evidence="4 9" id="KW-0521">NADP</keyword>
<feature type="binding site" evidence="9">
    <location>
        <position position="150"/>
    </location>
    <ligand>
        <name>Mn(2+)</name>
        <dbReference type="ChEBI" id="CHEBI:29035"/>
    </ligand>
</feature>
<evidence type="ECO:0000256" key="7">
    <source>
        <dbReference type="ARBA" id="ARBA00023229"/>
    </source>
</evidence>
<dbReference type="EMBL" id="LFVU01000003">
    <property type="protein sequence ID" value="KMT23076.1"/>
    <property type="molecule type" value="Genomic_DNA"/>
</dbReference>
<dbReference type="STRING" id="1121307.CLCY_7c01230"/>
<evidence type="ECO:0000256" key="8">
    <source>
        <dbReference type="ARBA" id="ARBA00048543"/>
    </source>
</evidence>
<evidence type="ECO:0000259" key="10">
    <source>
        <dbReference type="Pfam" id="PF02670"/>
    </source>
</evidence>
<feature type="binding site" evidence="9">
    <location>
        <position position="210"/>
    </location>
    <ligand>
        <name>1-deoxy-D-xylulose 5-phosphate</name>
        <dbReference type="ChEBI" id="CHEBI:57792"/>
    </ligand>
</feature>
<dbReference type="InterPro" id="IPR003821">
    <property type="entry name" value="DXP_reductoisomerase"/>
</dbReference>
<proteinExistence type="inferred from homology"/>
<feature type="domain" description="1-deoxy-D-xylulose 5-phosphate reductoisomerase C-terminal" evidence="11">
    <location>
        <begin position="144"/>
        <end position="227"/>
    </location>
</feature>
<dbReference type="SUPFAM" id="SSF51735">
    <property type="entry name" value="NAD(P)-binding Rossmann-fold domains"/>
    <property type="match status" value="1"/>
</dbReference>
<dbReference type="Proteomes" id="UP000036756">
    <property type="component" value="Unassembled WGS sequence"/>
</dbReference>
<dbReference type="InterPro" id="IPR036169">
    <property type="entry name" value="DXPR_C_sf"/>
</dbReference>
<reference evidence="13 14" key="1">
    <citation type="submission" date="2015-06" db="EMBL/GenBank/DDBJ databases">
        <title>Draft genome sequence of the purine-degrading Clostridium cylindrosporum HC-1 (DSM 605).</title>
        <authorList>
            <person name="Poehlein A."/>
            <person name="Schiel-Bengelsdorf B."/>
            <person name="Bengelsdorf F."/>
            <person name="Daniel R."/>
            <person name="Duerre P."/>
        </authorList>
    </citation>
    <scope>NUCLEOTIDE SEQUENCE [LARGE SCALE GENOMIC DNA]</scope>
    <source>
        <strain evidence="13 14">DSM 605</strain>
    </source>
</reference>
<dbReference type="SUPFAM" id="SSF69055">
    <property type="entry name" value="1-deoxy-D-xylulose-5-phosphate reductoisomerase, C-terminal domain"/>
    <property type="match status" value="1"/>
</dbReference>
<feature type="binding site" evidence="9">
    <location>
        <position position="148"/>
    </location>
    <ligand>
        <name>Mn(2+)</name>
        <dbReference type="ChEBI" id="CHEBI:29035"/>
    </ligand>
</feature>
<evidence type="ECO:0000256" key="3">
    <source>
        <dbReference type="ARBA" id="ARBA00022723"/>
    </source>
</evidence>
<dbReference type="SUPFAM" id="SSF55347">
    <property type="entry name" value="Glyceraldehyde-3-phosphate dehydrogenase-like, C-terminal domain"/>
    <property type="match status" value="1"/>
</dbReference>
<dbReference type="PANTHER" id="PTHR30525:SF0">
    <property type="entry name" value="1-DEOXY-D-XYLULOSE 5-PHOSPHATE REDUCTOISOMERASE, CHLOROPLASTIC"/>
    <property type="match status" value="1"/>
</dbReference>
<dbReference type="GO" id="GO:0030604">
    <property type="term" value="F:1-deoxy-D-xylulose-5-phosphate reductoisomerase activity"/>
    <property type="evidence" value="ECO:0007669"/>
    <property type="project" value="UniProtKB-UniRule"/>
</dbReference>
<keyword evidence="6 9" id="KW-0464">Manganese</keyword>
<keyword evidence="5 9" id="KW-0560">Oxidoreductase</keyword>
<feature type="domain" description="DXP reductoisomerase C-terminal" evidence="12">
    <location>
        <begin position="259"/>
        <end position="375"/>
    </location>
</feature>
<keyword evidence="13" id="KW-0413">Isomerase</keyword>
<dbReference type="RefSeq" id="WP_048569450.1">
    <property type="nucleotide sequence ID" value="NZ_LFVU01000003.1"/>
</dbReference>
<feature type="binding site" evidence="9">
    <location>
        <position position="149"/>
    </location>
    <ligand>
        <name>1-deoxy-D-xylulose 5-phosphate</name>
        <dbReference type="ChEBI" id="CHEBI:57792"/>
    </ligand>
</feature>
<evidence type="ECO:0000313" key="13">
    <source>
        <dbReference type="EMBL" id="KMT23076.1"/>
    </source>
</evidence>
<feature type="binding site" evidence="9">
    <location>
        <position position="122"/>
    </location>
    <ligand>
        <name>NADPH</name>
        <dbReference type="ChEBI" id="CHEBI:57783"/>
    </ligand>
</feature>
<dbReference type="Gene3D" id="1.10.1740.10">
    <property type="match status" value="1"/>
</dbReference>
<feature type="binding site" evidence="9">
    <location>
        <position position="216"/>
    </location>
    <ligand>
        <name>1-deoxy-D-xylulose 5-phosphate</name>
        <dbReference type="ChEBI" id="CHEBI:57792"/>
    </ligand>
</feature>
<comment type="caution">
    <text evidence="13">The sequence shown here is derived from an EMBL/GenBank/DDBJ whole genome shotgun (WGS) entry which is preliminary data.</text>
</comment>
<dbReference type="EC" id="1.1.1.267" evidence="9"/>
<dbReference type="PATRIC" id="fig|1121307.3.peg.2406"/>
<dbReference type="OrthoDB" id="9806546at2"/>
<dbReference type="PANTHER" id="PTHR30525">
    <property type="entry name" value="1-DEOXY-D-XYLULOSE 5-PHOSPHATE REDUCTOISOMERASE"/>
    <property type="match status" value="1"/>
</dbReference>
<evidence type="ECO:0000256" key="6">
    <source>
        <dbReference type="ARBA" id="ARBA00023211"/>
    </source>
</evidence>
<dbReference type="HAMAP" id="MF_00183">
    <property type="entry name" value="DXP_reductoisom"/>
    <property type="match status" value="1"/>
</dbReference>
<feature type="binding site" evidence="9">
    <location>
        <position position="13"/>
    </location>
    <ligand>
        <name>NADPH</name>
        <dbReference type="ChEBI" id="CHEBI:57783"/>
    </ligand>
</feature>
<feature type="binding site" evidence="9">
    <location>
        <position position="197"/>
    </location>
    <ligand>
        <name>1-deoxy-D-xylulose 5-phosphate</name>
        <dbReference type="ChEBI" id="CHEBI:57792"/>
    </ligand>
</feature>
<feature type="binding site" evidence="9">
    <location>
        <position position="124"/>
    </location>
    <ligand>
        <name>NADPH</name>
        <dbReference type="ChEBI" id="CHEBI:57783"/>
    </ligand>
</feature>
<dbReference type="Pfam" id="PF13288">
    <property type="entry name" value="DXPR_C"/>
    <property type="match status" value="1"/>
</dbReference>
<dbReference type="GO" id="GO:0016853">
    <property type="term" value="F:isomerase activity"/>
    <property type="evidence" value="ECO:0007669"/>
    <property type="project" value="UniProtKB-KW"/>
</dbReference>
<feature type="binding site" evidence="9">
    <location>
        <position position="203"/>
    </location>
    <ligand>
        <name>NADPH</name>
        <dbReference type="ChEBI" id="CHEBI:57783"/>
    </ligand>
</feature>
<feature type="domain" description="1-deoxy-D-xylulose 5-phosphate reductoisomerase N-terminal" evidence="10">
    <location>
        <begin position="4"/>
        <end position="130"/>
    </location>
</feature>
<dbReference type="NCBIfam" id="NF009114">
    <property type="entry name" value="PRK12464.1"/>
    <property type="match status" value="1"/>
</dbReference>
<evidence type="ECO:0000256" key="1">
    <source>
        <dbReference type="ARBA" id="ARBA00005094"/>
    </source>
</evidence>
<feature type="binding site" evidence="9">
    <location>
        <position position="174"/>
    </location>
    <ligand>
        <name>1-deoxy-D-xylulose 5-phosphate</name>
        <dbReference type="ChEBI" id="CHEBI:57792"/>
    </ligand>
</feature>
<evidence type="ECO:0000256" key="5">
    <source>
        <dbReference type="ARBA" id="ARBA00023002"/>
    </source>
</evidence>
<feature type="binding site" evidence="9">
    <location>
        <position position="219"/>
    </location>
    <ligand>
        <name>1-deoxy-D-xylulose 5-phosphate</name>
        <dbReference type="ChEBI" id="CHEBI:57792"/>
    </ligand>
</feature>
<dbReference type="UniPathway" id="UPA00056">
    <property type="reaction ID" value="UER00092"/>
</dbReference>
<keyword evidence="3 9" id="KW-0479">Metal-binding</keyword>
<evidence type="ECO:0000259" key="11">
    <source>
        <dbReference type="Pfam" id="PF08436"/>
    </source>
</evidence>
<dbReference type="Gene3D" id="3.40.50.720">
    <property type="entry name" value="NAD(P)-binding Rossmann-like Domain"/>
    <property type="match status" value="1"/>
</dbReference>
<comment type="catalytic activity">
    <reaction evidence="8">
        <text>2-C-methyl-D-erythritol 4-phosphate + NADP(+) = 1-deoxy-D-xylulose 5-phosphate + NADPH + H(+)</text>
        <dbReference type="Rhea" id="RHEA:13717"/>
        <dbReference type="ChEBI" id="CHEBI:15378"/>
        <dbReference type="ChEBI" id="CHEBI:57783"/>
        <dbReference type="ChEBI" id="CHEBI:57792"/>
        <dbReference type="ChEBI" id="CHEBI:58262"/>
        <dbReference type="ChEBI" id="CHEBI:58349"/>
        <dbReference type="EC" id="1.1.1.267"/>
    </reaction>
    <physiologicalReaction direction="right-to-left" evidence="8">
        <dbReference type="Rhea" id="RHEA:13719"/>
    </physiologicalReaction>
</comment>
<comment type="caution">
    <text evidence="9">Lacks conserved residue(s) required for the propagation of feature annotation.</text>
</comment>
<dbReference type="Pfam" id="PF08436">
    <property type="entry name" value="DXP_redisom_C"/>
    <property type="match status" value="1"/>
</dbReference>
<dbReference type="InterPro" id="IPR013512">
    <property type="entry name" value="DXP_reductoisomerase_N"/>
</dbReference>
<dbReference type="NCBIfam" id="TIGR00243">
    <property type="entry name" value="Dxr"/>
    <property type="match status" value="1"/>
</dbReference>
<feature type="binding site" evidence="9">
    <location>
        <position position="150"/>
    </location>
    <ligand>
        <name>1-deoxy-D-xylulose 5-phosphate</name>
        <dbReference type="ChEBI" id="CHEBI:57792"/>
    </ligand>
</feature>
<name>A0A0J8G623_CLOCY</name>
<protein>
    <recommendedName>
        <fullName evidence="9">1-deoxy-D-xylulose 5-phosphate reductoisomerase</fullName>
        <shortName evidence="9">DXP reductoisomerase</shortName>
        <ecNumber evidence="9">1.1.1.267</ecNumber>
    </recommendedName>
    <alternativeName>
        <fullName evidence="9">1-deoxyxylulose-5-phosphate reductoisomerase</fullName>
    </alternativeName>
    <alternativeName>
        <fullName evidence="9">2-C-methyl-D-erythritol 4-phosphate synthase</fullName>
    </alternativeName>
</protein>
<dbReference type="GO" id="GO:0051484">
    <property type="term" value="P:isopentenyl diphosphate biosynthetic process, methylerythritol 4-phosphate pathway involved in terpenoid biosynthetic process"/>
    <property type="evidence" value="ECO:0007669"/>
    <property type="project" value="UniProtKB-ARBA"/>
</dbReference>
<comment type="pathway">
    <text evidence="1 9">Isoprenoid biosynthesis; isopentenyl diphosphate biosynthesis via DXP pathway; isopentenyl diphosphate from 1-deoxy-D-xylulose 5-phosphate: step 1/6.</text>
</comment>
<comment type="similarity">
    <text evidence="2 9">Belongs to the DXR family.</text>
</comment>
<keyword evidence="9" id="KW-0460">Magnesium</keyword>
<feature type="binding site" evidence="9">
    <location>
        <position position="38"/>
    </location>
    <ligand>
        <name>NADPH</name>
        <dbReference type="ChEBI" id="CHEBI:57783"/>
    </ligand>
</feature>
<evidence type="ECO:0000256" key="4">
    <source>
        <dbReference type="ARBA" id="ARBA00022857"/>
    </source>
</evidence>
<evidence type="ECO:0000259" key="12">
    <source>
        <dbReference type="Pfam" id="PF13288"/>
    </source>
</evidence>
<evidence type="ECO:0000313" key="14">
    <source>
        <dbReference type="Proteomes" id="UP000036756"/>
    </source>
</evidence>
<accession>A0A0J8G623</accession>
<dbReference type="FunFam" id="3.40.50.720:FF:000045">
    <property type="entry name" value="1-deoxy-D-xylulose 5-phosphate reductoisomerase"/>
    <property type="match status" value="1"/>
</dbReference>
<dbReference type="InterPro" id="IPR026877">
    <property type="entry name" value="DXPR_C"/>
</dbReference>
<dbReference type="InterPro" id="IPR013644">
    <property type="entry name" value="DXP_reductoisomerase_C"/>
</dbReference>
<evidence type="ECO:0000256" key="2">
    <source>
        <dbReference type="ARBA" id="ARBA00006825"/>
    </source>
</evidence>
<comment type="cofactor">
    <cofactor evidence="9">
        <name>Mg(2+)</name>
        <dbReference type="ChEBI" id="CHEBI:18420"/>
    </cofactor>
    <cofactor evidence="9">
        <name>Mn(2+)</name>
        <dbReference type="ChEBI" id="CHEBI:29035"/>
    </cofactor>
</comment>
<dbReference type="GO" id="GO:0030145">
    <property type="term" value="F:manganese ion binding"/>
    <property type="evidence" value="ECO:0007669"/>
    <property type="project" value="TreeGrafter"/>
</dbReference>
<sequence length="381" mass="42505">MKNLVILGSTGSIGTQALEVIRQKKSSYNVLALSANSNIEVIIDQYKEFKPKYIVISNYESYKILKDKLKNENVNILYGVEGLIEVSTLKEADMVLTSVMGMIGLKPTIEAIKKGKHIALANKETMVVGGEIIKNLLKKSPSKIIPVDSEHSAIFQCLQGNRHCDVNKVILTASGGPFRGKTLRELESVTLSDALKHPNWSMGQKITIDSATLINKALEVIEAHYLFDMSYDDIQVVVHPQSIIHSMVEYKDASVIAQMGVPSMKHPIQYAFEYPERSTTSSSYLDFYSLSSLTFEKPDTSVFKGLSLGYIAGREGGTMTTVFNAANEEAVKLFLEGKISFLQIQRLVEKAMEKHKAQHDYTVDDILLIERETRDFVNLSK</sequence>
<dbReference type="Pfam" id="PF02670">
    <property type="entry name" value="DXP_reductoisom"/>
    <property type="match status" value="1"/>
</dbReference>
<keyword evidence="14" id="KW-1185">Reference proteome</keyword>
<gene>
    <name evidence="9 13" type="primary">dxr</name>
    <name evidence="13" type="ORF">CLCY_7c01230</name>
</gene>
<feature type="binding site" evidence="9">
    <location>
        <position position="123"/>
    </location>
    <ligand>
        <name>1-deoxy-D-xylulose 5-phosphate</name>
        <dbReference type="ChEBI" id="CHEBI:57792"/>
    </ligand>
</feature>
<feature type="binding site" evidence="9">
    <location>
        <position position="219"/>
    </location>
    <ligand>
        <name>Mn(2+)</name>
        <dbReference type="ChEBI" id="CHEBI:29035"/>
    </ligand>
</feature>
<feature type="binding site" evidence="9">
    <location>
        <position position="11"/>
    </location>
    <ligand>
        <name>NADPH</name>
        <dbReference type="ChEBI" id="CHEBI:57783"/>
    </ligand>
</feature>